<dbReference type="AlphaFoldDB" id="A0A7J6QAW0"/>
<feature type="non-terminal residue" evidence="1">
    <location>
        <position position="1"/>
    </location>
</feature>
<dbReference type="Proteomes" id="UP000553632">
    <property type="component" value="Unassembled WGS sequence"/>
</dbReference>
<gene>
    <name evidence="1" type="ORF">FOZ63_022457</name>
</gene>
<organism evidence="1 2">
    <name type="scientific">Perkinsus olseni</name>
    <name type="common">Perkinsus atlanticus</name>
    <dbReference type="NCBI Taxonomy" id="32597"/>
    <lineage>
        <taxon>Eukaryota</taxon>
        <taxon>Sar</taxon>
        <taxon>Alveolata</taxon>
        <taxon>Perkinsozoa</taxon>
        <taxon>Perkinsea</taxon>
        <taxon>Perkinsida</taxon>
        <taxon>Perkinsidae</taxon>
        <taxon>Perkinsus</taxon>
    </lineage>
</organism>
<protein>
    <submittedName>
        <fullName evidence="1">Uncharacterized protein</fullName>
    </submittedName>
</protein>
<proteinExistence type="predicted"/>
<sequence length="127" mass="14299">GNLNCYTKPDDSQTFESCFPAPASSEPSARVTEMVDTLVDLASVLPPEDGRLLSTAGHWQYNLEQFTGILQYHSSLLMDVYFSDLHYWIANRTQQMDYVGLLGLDNVCDWGLGIYNKLSQRIEELSA</sequence>
<feature type="non-terminal residue" evidence="1">
    <location>
        <position position="127"/>
    </location>
</feature>
<dbReference type="EMBL" id="JABANO010034231">
    <property type="protein sequence ID" value="KAF4705493.1"/>
    <property type="molecule type" value="Genomic_DNA"/>
</dbReference>
<comment type="caution">
    <text evidence="1">The sequence shown here is derived from an EMBL/GenBank/DDBJ whole genome shotgun (WGS) entry which is preliminary data.</text>
</comment>
<evidence type="ECO:0000313" key="2">
    <source>
        <dbReference type="Proteomes" id="UP000553632"/>
    </source>
</evidence>
<accession>A0A7J6QAW0</accession>
<keyword evidence="2" id="KW-1185">Reference proteome</keyword>
<reference evidence="1 2" key="1">
    <citation type="submission" date="2020-04" db="EMBL/GenBank/DDBJ databases">
        <title>Perkinsus olseni comparative genomics.</title>
        <authorList>
            <person name="Bogema D.R."/>
        </authorList>
    </citation>
    <scope>NUCLEOTIDE SEQUENCE [LARGE SCALE GENOMIC DNA]</scope>
    <source>
        <strain evidence="1 2">ATCC PRA-207</strain>
    </source>
</reference>
<name>A0A7J6QAW0_PEROL</name>
<evidence type="ECO:0000313" key="1">
    <source>
        <dbReference type="EMBL" id="KAF4705493.1"/>
    </source>
</evidence>